<proteinExistence type="predicted"/>
<name>A0ABR3FN28_9AGAR</name>
<accession>A0ABR3FN28</accession>
<keyword evidence="2" id="KW-0472">Membrane</keyword>
<comment type="caution">
    <text evidence="4">The sequence shown here is derived from an EMBL/GenBank/DDBJ whole genome shotgun (WGS) entry which is preliminary data.</text>
</comment>
<evidence type="ECO:0000256" key="3">
    <source>
        <dbReference type="SAM" id="SignalP"/>
    </source>
</evidence>
<organism evidence="4 5">
    <name type="scientific">Marasmius crinis-equi</name>
    <dbReference type="NCBI Taxonomy" id="585013"/>
    <lineage>
        <taxon>Eukaryota</taxon>
        <taxon>Fungi</taxon>
        <taxon>Dikarya</taxon>
        <taxon>Basidiomycota</taxon>
        <taxon>Agaricomycotina</taxon>
        <taxon>Agaricomycetes</taxon>
        <taxon>Agaricomycetidae</taxon>
        <taxon>Agaricales</taxon>
        <taxon>Marasmiineae</taxon>
        <taxon>Marasmiaceae</taxon>
        <taxon>Marasmius</taxon>
    </lineage>
</organism>
<feature type="signal peptide" evidence="3">
    <location>
        <begin position="1"/>
        <end position="18"/>
    </location>
</feature>
<protein>
    <submittedName>
        <fullName evidence="4">Uncharacterized protein</fullName>
    </submittedName>
</protein>
<evidence type="ECO:0000313" key="4">
    <source>
        <dbReference type="EMBL" id="KAL0576823.1"/>
    </source>
</evidence>
<keyword evidence="5" id="KW-1185">Reference proteome</keyword>
<keyword evidence="3" id="KW-0732">Signal</keyword>
<feature type="region of interest" description="Disordered" evidence="1">
    <location>
        <begin position="187"/>
        <end position="256"/>
    </location>
</feature>
<evidence type="ECO:0000313" key="5">
    <source>
        <dbReference type="Proteomes" id="UP001465976"/>
    </source>
</evidence>
<feature type="compositionally biased region" description="Polar residues" evidence="1">
    <location>
        <begin position="237"/>
        <end position="247"/>
    </location>
</feature>
<keyword evidence="2" id="KW-0812">Transmembrane</keyword>
<evidence type="ECO:0000256" key="1">
    <source>
        <dbReference type="SAM" id="MobiDB-lite"/>
    </source>
</evidence>
<reference evidence="4 5" key="1">
    <citation type="submission" date="2024-02" db="EMBL/GenBank/DDBJ databases">
        <title>A draft genome for the cacao thread blight pathogen Marasmius crinis-equi.</title>
        <authorList>
            <person name="Cohen S.P."/>
            <person name="Baruah I.K."/>
            <person name="Amoako-Attah I."/>
            <person name="Bukari Y."/>
            <person name="Meinhardt L.W."/>
            <person name="Bailey B.A."/>
        </authorList>
    </citation>
    <scope>NUCLEOTIDE SEQUENCE [LARGE SCALE GENOMIC DNA]</scope>
    <source>
        <strain evidence="4 5">GH-76</strain>
    </source>
</reference>
<dbReference type="EMBL" id="JBAHYK010000196">
    <property type="protein sequence ID" value="KAL0576823.1"/>
    <property type="molecule type" value="Genomic_DNA"/>
</dbReference>
<feature type="chain" id="PRO_5047207948" evidence="3">
    <location>
        <begin position="19"/>
        <end position="256"/>
    </location>
</feature>
<gene>
    <name evidence="4" type="ORF">V5O48_005164</name>
</gene>
<keyword evidence="2" id="KW-1133">Transmembrane helix</keyword>
<feature type="transmembrane region" description="Helical" evidence="2">
    <location>
        <begin position="144"/>
        <end position="165"/>
    </location>
</feature>
<feature type="compositionally biased region" description="Basic and acidic residues" evidence="1">
    <location>
        <begin position="210"/>
        <end position="221"/>
    </location>
</feature>
<evidence type="ECO:0000256" key="2">
    <source>
        <dbReference type="SAM" id="Phobius"/>
    </source>
</evidence>
<sequence length="256" mass="26825">MKTNFIVFIAALAASAIASPTLAPVEVVERQETCLKPSIILPTTTPFGVAATPSLLLLDAAAQSVLVSPSSIWDGFALKLSSRSCLTHFMPSIPEPFAVESASLDSPITPPFPSFPSTLSLTIPSIIISGPTGSAASAPPLAPILGGVLGGVGIIITAGIFLVIFRRRRRAHNEKYAIIALTIPPVEPLPPNLRHHPTQEKIRQVASRRSHNEDHSHDARHPAPQAEVPAEEPPIPNNRTATPAQGNASGGDAGTV</sequence>
<dbReference type="Proteomes" id="UP001465976">
    <property type="component" value="Unassembled WGS sequence"/>
</dbReference>